<evidence type="ECO:0000313" key="2">
    <source>
        <dbReference type="EMBL" id="KAF5758367.1"/>
    </source>
</evidence>
<reference evidence="2" key="2">
    <citation type="submission" date="2020-06" db="EMBL/GenBank/DDBJ databases">
        <title>Helianthus annuus Genome sequencing and assembly Release 2.</title>
        <authorList>
            <person name="Gouzy J."/>
            <person name="Langlade N."/>
            <person name="Munos S."/>
        </authorList>
    </citation>
    <scope>NUCLEOTIDE SEQUENCE</scope>
    <source>
        <tissue evidence="2">Leaves</tissue>
    </source>
</reference>
<dbReference type="Proteomes" id="UP000215914">
    <property type="component" value="Unassembled WGS sequence"/>
</dbReference>
<dbReference type="AlphaFoldDB" id="A0A9K3GWE5"/>
<gene>
    <name evidence="2" type="ORF">HanXRQr2_Chr16g0728401</name>
</gene>
<keyword evidence="1" id="KW-0472">Membrane</keyword>
<protein>
    <submittedName>
        <fullName evidence="2">Uncharacterized protein</fullName>
    </submittedName>
</protein>
<feature type="transmembrane region" description="Helical" evidence="1">
    <location>
        <begin position="7"/>
        <end position="24"/>
    </location>
</feature>
<dbReference type="EMBL" id="MNCJ02000331">
    <property type="protein sequence ID" value="KAF5758367.1"/>
    <property type="molecule type" value="Genomic_DNA"/>
</dbReference>
<comment type="caution">
    <text evidence="2">The sequence shown here is derived from an EMBL/GenBank/DDBJ whole genome shotgun (WGS) entry which is preliminary data.</text>
</comment>
<keyword evidence="1" id="KW-1133">Transmembrane helix</keyword>
<accession>A0A9K3GWE5</accession>
<proteinExistence type="predicted"/>
<evidence type="ECO:0000256" key="1">
    <source>
        <dbReference type="SAM" id="Phobius"/>
    </source>
</evidence>
<organism evidence="2 3">
    <name type="scientific">Helianthus annuus</name>
    <name type="common">Common sunflower</name>
    <dbReference type="NCBI Taxonomy" id="4232"/>
    <lineage>
        <taxon>Eukaryota</taxon>
        <taxon>Viridiplantae</taxon>
        <taxon>Streptophyta</taxon>
        <taxon>Embryophyta</taxon>
        <taxon>Tracheophyta</taxon>
        <taxon>Spermatophyta</taxon>
        <taxon>Magnoliopsida</taxon>
        <taxon>eudicotyledons</taxon>
        <taxon>Gunneridae</taxon>
        <taxon>Pentapetalae</taxon>
        <taxon>asterids</taxon>
        <taxon>campanulids</taxon>
        <taxon>Asterales</taxon>
        <taxon>Asteraceae</taxon>
        <taxon>Asteroideae</taxon>
        <taxon>Heliantheae alliance</taxon>
        <taxon>Heliantheae</taxon>
        <taxon>Helianthus</taxon>
    </lineage>
</organism>
<name>A0A9K3GWE5_HELAN</name>
<evidence type="ECO:0000313" key="3">
    <source>
        <dbReference type="Proteomes" id="UP000215914"/>
    </source>
</evidence>
<keyword evidence="3" id="KW-1185">Reference proteome</keyword>
<dbReference type="Gramene" id="mRNA:HanXRQr2_Chr16g0728401">
    <property type="protein sequence ID" value="mRNA:HanXRQr2_Chr16g0728401"/>
    <property type="gene ID" value="HanXRQr2_Chr16g0728401"/>
</dbReference>
<reference evidence="2" key="1">
    <citation type="journal article" date="2017" name="Nature">
        <title>The sunflower genome provides insights into oil metabolism, flowering and Asterid evolution.</title>
        <authorList>
            <person name="Badouin H."/>
            <person name="Gouzy J."/>
            <person name="Grassa C.J."/>
            <person name="Murat F."/>
            <person name="Staton S.E."/>
            <person name="Cottret L."/>
            <person name="Lelandais-Briere C."/>
            <person name="Owens G.L."/>
            <person name="Carrere S."/>
            <person name="Mayjonade B."/>
            <person name="Legrand L."/>
            <person name="Gill N."/>
            <person name="Kane N.C."/>
            <person name="Bowers J.E."/>
            <person name="Hubner S."/>
            <person name="Bellec A."/>
            <person name="Berard A."/>
            <person name="Berges H."/>
            <person name="Blanchet N."/>
            <person name="Boniface M.C."/>
            <person name="Brunel D."/>
            <person name="Catrice O."/>
            <person name="Chaidir N."/>
            <person name="Claudel C."/>
            <person name="Donnadieu C."/>
            <person name="Faraut T."/>
            <person name="Fievet G."/>
            <person name="Helmstetter N."/>
            <person name="King M."/>
            <person name="Knapp S.J."/>
            <person name="Lai Z."/>
            <person name="Le Paslier M.C."/>
            <person name="Lippi Y."/>
            <person name="Lorenzon L."/>
            <person name="Mandel J.R."/>
            <person name="Marage G."/>
            <person name="Marchand G."/>
            <person name="Marquand E."/>
            <person name="Bret-Mestries E."/>
            <person name="Morien E."/>
            <person name="Nambeesan S."/>
            <person name="Nguyen T."/>
            <person name="Pegot-Espagnet P."/>
            <person name="Pouilly N."/>
            <person name="Raftis F."/>
            <person name="Sallet E."/>
            <person name="Schiex T."/>
            <person name="Thomas J."/>
            <person name="Vandecasteele C."/>
            <person name="Vares D."/>
            <person name="Vear F."/>
            <person name="Vautrin S."/>
            <person name="Crespi M."/>
            <person name="Mangin B."/>
            <person name="Burke J.M."/>
            <person name="Salse J."/>
            <person name="Munos S."/>
            <person name="Vincourt P."/>
            <person name="Rieseberg L.H."/>
            <person name="Langlade N.B."/>
        </authorList>
    </citation>
    <scope>NUCLEOTIDE SEQUENCE</scope>
    <source>
        <tissue evidence="2">Leaves</tissue>
    </source>
</reference>
<keyword evidence="1" id="KW-0812">Transmembrane</keyword>
<sequence>MVPRQMKYYLIKFKIVVMFPVIIFNNKGKLVYWTLVLGMLVHLYLHSLERILVLAASSVGKRDRMVSNMG</sequence>